<accession>C6XAA6</accession>
<dbReference type="InterPro" id="IPR023187">
    <property type="entry name" value="Tscrpt_reg_MarR-type_CS"/>
</dbReference>
<keyword evidence="2" id="KW-0238">DNA-binding</keyword>
<protein>
    <submittedName>
        <fullName evidence="5">Transcriptional regulator, MarR family</fullName>
    </submittedName>
</protein>
<feature type="domain" description="HTH marR-type" evidence="4">
    <location>
        <begin position="31"/>
        <end position="165"/>
    </location>
</feature>
<gene>
    <name evidence="5" type="ordered locus">Msip34_2410</name>
</gene>
<dbReference type="eggNOG" id="COG1846">
    <property type="taxonomic scope" value="Bacteria"/>
</dbReference>
<dbReference type="GO" id="GO:0003677">
    <property type="term" value="F:DNA binding"/>
    <property type="evidence" value="ECO:0007669"/>
    <property type="project" value="UniProtKB-KW"/>
</dbReference>
<dbReference type="PANTHER" id="PTHR42756">
    <property type="entry name" value="TRANSCRIPTIONAL REGULATOR, MARR"/>
    <property type="match status" value="1"/>
</dbReference>
<dbReference type="InterPro" id="IPR000835">
    <property type="entry name" value="HTH_MarR-typ"/>
</dbReference>
<name>C6XAA6_METGS</name>
<dbReference type="EMBL" id="CP001674">
    <property type="protein sequence ID" value="ACT51647.1"/>
    <property type="molecule type" value="Genomic_DNA"/>
</dbReference>
<dbReference type="PRINTS" id="PR00598">
    <property type="entry name" value="HTHMARR"/>
</dbReference>
<reference evidence="6" key="1">
    <citation type="submission" date="2009-07" db="EMBL/GenBank/DDBJ databases">
        <title>Complete sequence of chromosome of Methylovorus sp. SIP3-4.</title>
        <authorList>
            <person name="Lucas S."/>
            <person name="Copeland A."/>
            <person name="Lapidus A."/>
            <person name="Glavina del Rio T."/>
            <person name="Tice H."/>
            <person name="Bruce D."/>
            <person name="Goodwin L."/>
            <person name="Pitluck S."/>
            <person name="Clum A."/>
            <person name="Larimer F."/>
            <person name="Land M."/>
            <person name="Hauser L."/>
            <person name="Kyrpides N."/>
            <person name="Mikhailova N."/>
            <person name="Kayluzhnaya M."/>
            <person name="Chistoserdova L."/>
        </authorList>
    </citation>
    <scope>NUCLEOTIDE SEQUENCE [LARGE SCALE GENOMIC DNA]</scope>
    <source>
        <strain evidence="6">SIP3-4</strain>
    </source>
</reference>
<dbReference type="InterPro" id="IPR036388">
    <property type="entry name" value="WH-like_DNA-bd_sf"/>
</dbReference>
<sequence>MILIMLQLRDLPTPEVLEKFAQRYPEADVSAISSFLHLLRVATDLSIALDTCLSRHGLLQGRWWVLILLMREETLTSTPSVLAQKAGVSRATMTGLIDGLERDGLVGRIYAGEDRRNISVRLTPAGQAKLDEVMPDYYSRLKQCMAGLDEAGRKHLHEMLHLIVAGVPAMVQA</sequence>
<reference evidence="5 6" key="2">
    <citation type="journal article" date="2011" name="J. Bacteriol.">
        <title>Genomes of three methylotrophs from a single niche uncover genetic and metabolic divergence of Methylophilaceae.</title>
        <authorList>
            <person name="Lapidus A."/>
            <person name="Clum A."/>
            <person name="Labutti K."/>
            <person name="Kaluzhnaya M.G."/>
            <person name="Lim S."/>
            <person name="Beck D.A."/>
            <person name="Glavina Del Rio T."/>
            <person name="Nolan M."/>
            <person name="Mavromatis K."/>
            <person name="Huntemann M."/>
            <person name="Lucas S."/>
            <person name="Lidstrom M.E."/>
            <person name="Ivanova N."/>
            <person name="Chistoserdova L."/>
        </authorList>
    </citation>
    <scope>NUCLEOTIDE SEQUENCE [LARGE SCALE GENOMIC DNA]</scope>
    <source>
        <strain evidence="5 6">SIP3-4</strain>
    </source>
</reference>
<evidence type="ECO:0000259" key="4">
    <source>
        <dbReference type="PROSITE" id="PS50995"/>
    </source>
</evidence>
<proteinExistence type="predicted"/>
<evidence type="ECO:0000256" key="1">
    <source>
        <dbReference type="ARBA" id="ARBA00023015"/>
    </source>
</evidence>
<dbReference type="STRING" id="582744.Msip34_2410"/>
<keyword evidence="1" id="KW-0805">Transcription regulation</keyword>
<dbReference type="Gene3D" id="1.10.10.10">
    <property type="entry name" value="Winged helix-like DNA-binding domain superfamily/Winged helix DNA-binding domain"/>
    <property type="match status" value="1"/>
</dbReference>
<evidence type="ECO:0000313" key="6">
    <source>
        <dbReference type="Proteomes" id="UP000002743"/>
    </source>
</evidence>
<dbReference type="PROSITE" id="PS50995">
    <property type="entry name" value="HTH_MARR_2"/>
    <property type="match status" value="1"/>
</dbReference>
<dbReference type="GO" id="GO:0003700">
    <property type="term" value="F:DNA-binding transcription factor activity"/>
    <property type="evidence" value="ECO:0007669"/>
    <property type="project" value="InterPro"/>
</dbReference>
<organism evidence="5 6">
    <name type="scientific">Methylovorus glucosotrophus (strain SIP3-4)</name>
    <dbReference type="NCBI Taxonomy" id="582744"/>
    <lineage>
        <taxon>Bacteria</taxon>
        <taxon>Pseudomonadati</taxon>
        <taxon>Pseudomonadota</taxon>
        <taxon>Betaproteobacteria</taxon>
        <taxon>Nitrosomonadales</taxon>
        <taxon>Methylophilaceae</taxon>
        <taxon>Methylovorus</taxon>
    </lineage>
</organism>
<dbReference type="Pfam" id="PF12802">
    <property type="entry name" value="MarR_2"/>
    <property type="match status" value="1"/>
</dbReference>
<evidence type="ECO:0000256" key="2">
    <source>
        <dbReference type="ARBA" id="ARBA00023125"/>
    </source>
</evidence>
<dbReference type="HOGENOM" id="CLU_083287_27_3_4"/>
<dbReference type="PANTHER" id="PTHR42756:SF1">
    <property type="entry name" value="TRANSCRIPTIONAL REPRESSOR OF EMRAB OPERON"/>
    <property type="match status" value="1"/>
</dbReference>
<keyword evidence="6" id="KW-1185">Reference proteome</keyword>
<dbReference type="KEGG" id="mei:Msip34_2410"/>
<dbReference type="Proteomes" id="UP000002743">
    <property type="component" value="Chromosome"/>
</dbReference>
<dbReference type="PROSITE" id="PS01117">
    <property type="entry name" value="HTH_MARR_1"/>
    <property type="match status" value="1"/>
</dbReference>
<keyword evidence="3" id="KW-0804">Transcription</keyword>
<dbReference type="AlphaFoldDB" id="C6XAA6"/>
<dbReference type="InterPro" id="IPR036390">
    <property type="entry name" value="WH_DNA-bd_sf"/>
</dbReference>
<dbReference type="SMART" id="SM00347">
    <property type="entry name" value="HTH_MARR"/>
    <property type="match status" value="1"/>
</dbReference>
<evidence type="ECO:0000313" key="5">
    <source>
        <dbReference type="EMBL" id="ACT51647.1"/>
    </source>
</evidence>
<dbReference type="SUPFAM" id="SSF46785">
    <property type="entry name" value="Winged helix' DNA-binding domain"/>
    <property type="match status" value="1"/>
</dbReference>
<evidence type="ECO:0000256" key="3">
    <source>
        <dbReference type="ARBA" id="ARBA00023163"/>
    </source>
</evidence>